<feature type="domain" description="Rho-GAP" evidence="3">
    <location>
        <begin position="392"/>
        <end position="577"/>
    </location>
</feature>
<evidence type="ECO:0000313" key="5">
    <source>
        <dbReference type="Proteomes" id="UP000469890"/>
    </source>
</evidence>
<feature type="region of interest" description="Disordered" evidence="2">
    <location>
        <begin position="199"/>
        <end position="240"/>
    </location>
</feature>
<dbReference type="Pfam" id="PF00620">
    <property type="entry name" value="RhoGAP"/>
    <property type="match status" value="1"/>
</dbReference>
<dbReference type="PANTHER" id="PTHR23176:SF134">
    <property type="entry name" value="RHO-TYPE GTPASE-ACTIVATING PROTEIN"/>
    <property type="match status" value="1"/>
</dbReference>
<evidence type="ECO:0000256" key="1">
    <source>
        <dbReference type="ARBA" id="ARBA00022468"/>
    </source>
</evidence>
<comment type="caution">
    <text evidence="4">The sequence shown here is derived from an EMBL/GenBank/DDBJ whole genome shotgun (WGS) entry which is preliminary data.</text>
</comment>
<dbReference type="Gene3D" id="1.20.1270.60">
    <property type="entry name" value="Arfaptin homology (AH) domain/BAR domain"/>
    <property type="match status" value="1"/>
</dbReference>
<dbReference type="SUPFAM" id="SSF48350">
    <property type="entry name" value="GTPase activation domain, GAP"/>
    <property type="match status" value="1"/>
</dbReference>
<dbReference type="SUPFAM" id="SSF103657">
    <property type="entry name" value="BAR/IMD domain-like"/>
    <property type="match status" value="1"/>
</dbReference>
<dbReference type="InterPro" id="IPR008936">
    <property type="entry name" value="Rho_GTPase_activation_prot"/>
</dbReference>
<dbReference type="GO" id="GO:0007165">
    <property type="term" value="P:signal transduction"/>
    <property type="evidence" value="ECO:0007669"/>
    <property type="project" value="InterPro"/>
</dbReference>
<dbReference type="PROSITE" id="PS50238">
    <property type="entry name" value="RHOGAP"/>
    <property type="match status" value="1"/>
</dbReference>
<dbReference type="SMART" id="SM00324">
    <property type="entry name" value="RhoGAP"/>
    <property type="match status" value="1"/>
</dbReference>
<name>A0A8H4F673_MUCCL</name>
<dbReference type="EMBL" id="JAAECE010000001">
    <property type="protein sequence ID" value="KAF1806270.1"/>
    <property type="molecule type" value="Genomic_DNA"/>
</dbReference>
<feature type="compositionally biased region" description="Low complexity" evidence="2">
    <location>
        <begin position="639"/>
        <end position="652"/>
    </location>
</feature>
<dbReference type="CDD" id="cd00159">
    <property type="entry name" value="RhoGAP"/>
    <property type="match status" value="1"/>
</dbReference>
<feature type="compositionally biased region" description="Polar residues" evidence="2">
    <location>
        <begin position="629"/>
        <end position="638"/>
    </location>
</feature>
<dbReference type="PANTHER" id="PTHR23176">
    <property type="entry name" value="RHO/RAC/CDC GTPASE-ACTIVATING PROTEIN"/>
    <property type="match status" value="1"/>
</dbReference>
<dbReference type="GO" id="GO:0005737">
    <property type="term" value="C:cytoplasm"/>
    <property type="evidence" value="ECO:0007669"/>
    <property type="project" value="TreeGrafter"/>
</dbReference>
<feature type="compositionally biased region" description="Polar residues" evidence="2">
    <location>
        <begin position="223"/>
        <end position="240"/>
    </location>
</feature>
<evidence type="ECO:0000256" key="2">
    <source>
        <dbReference type="SAM" id="MobiDB-lite"/>
    </source>
</evidence>
<dbReference type="GO" id="GO:0005096">
    <property type="term" value="F:GTPase activator activity"/>
    <property type="evidence" value="ECO:0007669"/>
    <property type="project" value="UniProtKB-KW"/>
</dbReference>
<dbReference type="InterPro" id="IPR000198">
    <property type="entry name" value="RhoGAP_dom"/>
</dbReference>
<dbReference type="AlphaFoldDB" id="A0A8H4F673"/>
<dbReference type="Proteomes" id="UP000469890">
    <property type="component" value="Unassembled WGS sequence"/>
</dbReference>
<protein>
    <recommendedName>
        <fullName evidence="3">Rho-GAP domain-containing protein</fullName>
    </recommendedName>
</protein>
<feature type="compositionally biased region" description="Low complexity" evidence="2">
    <location>
        <begin position="583"/>
        <end position="595"/>
    </location>
</feature>
<organism evidence="4 5">
    <name type="scientific">Mucor circinelloides f. lusitanicus</name>
    <name type="common">Mucor racemosus var. lusitanicus</name>
    <dbReference type="NCBI Taxonomy" id="29924"/>
    <lineage>
        <taxon>Eukaryota</taxon>
        <taxon>Fungi</taxon>
        <taxon>Fungi incertae sedis</taxon>
        <taxon>Mucoromycota</taxon>
        <taxon>Mucoromycotina</taxon>
        <taxon>Mucoromycetes</taxon>
        <taxon>Mucorales</taxon>
        <taxon>Mucorineae</taxon>
        <taxon>Mucoraceae</taxon>
        <taxon>Mucor</taxon>
    </lineage>
</organism>
<gene>
    <name evidence="4" type="ORF">FB192DRAFT_1349621</name>
</gene>
<feature type="region of interest" description="Disordered" evidence="2">
    <location>
        <begin position="255"/>
        <end position="277"/>
    </location>
</feature>
<reference evidence="4 5" key="1">
    <citation type="submission" date="2019-09" db="EMBL/GenBank/DDBJ databases">
        <authorList>
            <consortium name="DOE Joint Genome Institute"/>
            <person name="Mondo S.J."/>
            <person name="Navarro-Mendoza M.I."/>
            <person name="Perez-Arques C."/>
            <person name="Panchal S."/>
            <person name="Nicolas F.E."/>
            <person name="Ganguly P."/>
            <person name="Pangilinan J."/>
            <person name="Grigoriev I."/>
            <person name="Heitman J."/>
            <person name="Sanya K."/>
            <person name="Garre V."/>
        </authorList>
    </citation>
    <scope>NUCLEOTIDE SEQUENCE [LARGE SCALE GENOMIC DNA]</scope>
    <source>
        <strain evidence="4 5">MU402</strain>
    </source>
</reference>
<sequence length="652" mass="74388">MHRSTKSLSPGQEDEVSSIDAQLDYVNKVLKWSIVDLDRFIYSLKARLTAEDAYMQALVKITKSSYSPENSMNAANSTPTEKHNYFGDYTTTFQQTTMQYENSIEKTIELRRDYIACLKSQIELLSKVKESHEQRRKKVKAVLGEKNTNYITFRTRDIVKLHKSYVNKCMEYASLQQQILISSHEDSNSMDYHASPQMARISTDEPRLSNDSGSTTKGDDNHSIASSSYQDSSLNPNKKNSMAGFITQMRSQLANAAAAGDPSKQTARSAKLKKDISDTDHEYRQGIRILEFLRKKQVETAVHAMRHVEAILLGKSDAVKAVMVTLCKHEEDTLMNQVDLVKRSLDVVHRMDGKKDTDQFLLEYEKLAFIKPKPIYYDNYYYGPCKEILFGSNLNEYATEHQRTVPLLVTKCIEAVEVQGGLEKEGIYRISGRQSSIDQLKNEFERDEEAVKLESKDVFIIAAVLKVYLRELKQPLFNLSMEDRIEYSKIKDNVQRKAMLQTKLSELSKPQRDTLEAVITHLAKVEGCSHVNKMTMKNLSVIFTPALFHDHNQAENNGEWYSDKVLEDLILQHETLFENAERQQQQKQQQQQQQQPMNASPSASVLSLPFSVGVVGRKTSITRRPTVLKTPSSIPNFHNTTPINTNNSNPIQ</sequence>
<accession>A0A8H4F673</accession>
<feature type="region of interest" description="Disordered" evidence="2">
    <location>
        <begin position="623"/>
        <end position="652"/>
    </location>
</feature>
<evidence type="ECO:0000259" key="3">
    <source>
        <dbReference type="PROSITE" id="PS50238"/>
    </source>
</evidence>
<feature type="region of interest" description="Disordered" evidence="2">
    <location>
        <begin position="580"/>
        <end position="603"/>
    </location>
</feature>
<proteinExistence type="predicted"/>
<dbReference type="InterPro" id="IPR050729">
    <property type="entry name" value="Rho-GAP"/>
</dbReference>
<keyword evidence="1" id="KW-0343">GTPase activation</keyword>
<dbReference type="InterPro" id="IPR027267">
    <property type="entry name" value="AH/BAR_dom_sf"/>
</dbReference>
<evidence type="ECO:0000313" key="4">
    <source>
        <dbReference type="EMBL" id="KAF1806270.1"/>
    </source>
</evidence>
<dbReference type="Gene3D" id="1.10.555.10">
    <property type="entry name" value="Rho GTPase activation protein"/>
    <property type="match status" value="1"/>
</dbReference>